<evidence type="ECO:0000259" key="7">
    <source>
        <dbReference type="PROSITE" id="PS50850"/>
    </source>
</evidence>
<dbReference type="Pfam" id="PF07690">
    <property type="entry name" value="MFS_1"/>
    <property type="match status" value="1"/>
</dbReference>
<feature type="transmembrane region" description="Helical" evidence="6">
    <location>
        <begin position="868"/>
        <end position="885"/>
    </location>
</feature>
<feature type="domain" description="Major facilitator superfamily (MFS) profile" evidence="7">
    <location>
        <begin position="517"/>
        <end position="913"/>
    </location>
</feature>
<comment type="caution">
    <text evidence="8">The sequence shown here is derived from an EMBL/GenBank/DDBJ whole genome shotgun (WGS) entry which is preliminary data.</text>
</comment>
<feature type="transmembrane region" description="Helical" evidence="6">
    <location>
        <begin position="177"/>
        <end position="196"/>
    </location>
</feature>
<keyword evidence="4 6" id="KW-1133">Transmembrane helix</keyword>
<dbReference type="InterPro" id="IPR050189">
    <property type="entry name" value="MFS_Efflux_Transporters"/>
</dbReference>
<feature type="transmembrane region" description="Helical" evidence="6">
    <location>
        <begin position="821"/>
        <end position="847"/>
    </location>
</feature>
<dbReference type="PROSITE" id="PS50850">
    <property type="entry name" value="MFS"/>
    <property type="match status" value="1"/>
</dbReference>
<feature type="transmembrane region" description="Helical" evidence="6">
    <location>
        <begin position="646"/>
        <end position="669"/>
    </location>
</feature>
<feature type="transmembrane region" description="Helical" evidence="6">
    <location>
        <begin position="891"/>
        <end position="909"/>
    </location>
</feature>
<organism evidence="8 9">
    <name type="scientific">Phaeospirillum tilakii</name>
    <dbReference type="NCBI Taxonomy" id="741673"/>
    <lineage>
        <taxon>Bacteria</taxon>
        <taxon>Pseudomonadati</taxon>
        <taxon>Pseudomonadota</taxon>
        <taxon>Alphaproteobacteria</taxon>
        <taxon>Rhodospirillales</taxon>
        <taxon>Rhodospirillaceae</taxon>
        <taxon>Phaeospirillum</taxon>
    </lineage>
</organism>
<feature type="transmembrane region" description="Helical" evidence="6">
    <location>
        <begin position="430"/>
        <end position="449"/>
    </location>
</feature>
<keyword evidence="5 6" id="KW-0472">Membrane</keyword>
<keyword evidence="9" id="KW-1185">Reference proteome</keyword>
<proteinExistence type="predicted"/>
<gene>
    <name evidence="8" type="ORF">ACFSNB_08620</name>
</gene>
<dbReference type="EMBL" id="JBHUIY010000014">
    <property type="protein sequence ID" value="MFD2233867.1"/>
    <property type="molecule type" value="Genomic_DNA"/>
</dbReference>
<dbReference type="InterPro" id="IPR036259">
    <property type="entry name" value="MFS_trans_sf"/>
</dbReference>
<reference evidence="9" key="1">
    <citation type="journal article" date="2019" name="Int. J. Syst. Evol. Microbiol.">
        <title>The Global Catalogue of Microorganisms (GCM) 10K type strain sequencing project: providing services to taxonomists for standard genome sequencing and annotation.</title>
        <authorList>
            <consortium name="The Broad Institute Genomics Platform"/>
            <consortium name="The Broad Institute Genome Sequencing Center for Infectious Disease"/>
            <person name="Wu L."/>
            <person name="Ma J."/>
        </authorList>
    </citation>
    <scope>NUCLEOTIDE SEQUENCE [LARGE SCALE GENOMIC DNA]</scope>
    <source>
        <strain evidence="9">KCTC 15012</strain>
    </source>
</reference>
<feature type="transmembrane region" description="Helical" evidence="6">
    <location>
        <begin position="588"/>
        <end position="608"/>
    </location>
</feature>
<feature type="transmembrane region" description="Helical" evidence="6">
    <location>
        <begin position="675"/>
        <end position="697"/>
    </location>
</feature>
<feature type="transmembrane region" description="Helical" evidence="6">
    <location>
        <begin position="797"/>
        <end position="815"/>
    </location>
</feature>
<evidence type="ECO:0000256" key="3">
    <source>
        <dbReference type="ARBA" id="ARBA00022692"/>
    </source>
</evidence>
<dbReference type="PANTHER" id="PTHR43124">
    <property type="entry name" value="PURINE EFFLUX PUMP PBUE"/>
    <property type="match status" value="1"/>
</dbReference>
<keyword evidence="3 6" id="KW-0812">Transmembrane</keyword>
<comment type="subcellular location">
    <subcellularLocation>
        <location evidence="1">Cell membrane</location>
        <topology evidence="1">Multi-pass membrane protein</topology>
    </subcellularLocation>
</comment>
<feature type="transmembrane region" description="Helical" evidence="6">
    <location>
        <begin position="766"/>
        <end position="785"/>
    </location>
</feature>
<dbReference type="RefSeq" id="WP_377315767.1">
    <property type="nucleotide sequence ID" value="NZ_JBHUIY010000014.1"/>
</dbReference>
<feature type="transmembrane region" description="Helical" evidence="6">
    <location>
        <begin position="269"/>
        <end position="289"/>
    </location>
</feature>
<keyword evidence="2" id="KW-1003">Cell membrane</keyword>
<evidence type="ECO:0000256" key="4">
    <source>
        <dbReference type="ARBA" id="ARBA00022989"/>
    </source>
</evidence>
<dbReference type="InterPro" id="IPR020846">
    <property type="entry name" value="MFS_dom"/>
</dbReference>
<name>A0ABW5CD00_9PROT</name>
<evidence type="ECO:0000256" key="2">
    <source>
        <dbReference type="ARBA" id="ARBA00022475"/>
    </source>
</evidence>
<evidence type="ECO:0000313" key="9">
    <source>
        <dbReference type="Proteomes" id="UP001597296"/>
    </source>
</evidence>
<feature type="transmembrane region" description="Helical" evidence="6">
    <location>
        <begin position="563"/>
        <end position="581"/>
    </location>
</feature>
<dbReference type="PANTHER" id="PTHR43124:SF3">
    <property type="entry name" value="CHLORAMPHENICOL EFFLUX PUMP RV0191"/>
    <property type="match status" value="1"/>
</dbReference>
<dbReference type="Gene3D" id="1.20.1250.20">
    <property type="entry name" value="MFS general substrate transporter like domains"/>
    <property type="match status" value="1"/>
</dbReference>
<accession>A0ABW5CD00</accession>
<evidence type="ECO:0000256" key="6">
    <source>
        <dbReference type="SAM" id="Phobius"/>
    </source>
</evidence>
<evidence type="ECO:0000256" key="5">
    <source>
        <dbReference type="ARBA" id="ARBA00023136"/>
    </source>
</evidence>
<evidence type="ECO:0000256" key="1">
    <source>
        <dbReference type="ARBA" id="ARBA00004651"/>
    </source>
</evidence>
<feature type="transmembrane region" description="Helical" evidence="6">
    <location>
        <begin position="614"/>
        <end position="634"/>
    </location>
</feature>
<evidence type="ECO:0000313" key="8">
    <source>
        <dbReference type="EMBL" id="MFD2233867.1"/>
    </source>
</evidence>
<sequence length="923" mass="96351">MRSVRLPLVAAVLLVLLGSLGIGAVANSLFFHRFLVNASDSRLLAAAIDVRDVFARAASLGLPLAQFQGGEQVLAETRRADPALRRIVAFESAGDHFHTLALAGARAGEDLPAGWARAMRRAPTASHWQIDDPDGFGVLVPIRSGFGATIGLIALVQSRAVLDQPQDEFDSFLLRQAGAVALPVMLALALLVGWLLRPLAARLPLWRAHLDALLAGRTPPPPPAAAGDLLDGLLRPALARLDGAPAPAEPPIEPLADAGPALRRLKARVVALTVAAIVIAAGASGLAIARHQDEVLGEALLAKPLTVTALLARDIAHAIDLGIPPDALRGVERLFADARAAHPEIAFLRLTGADGRILAEDGAVPADLAAIAPPPPEGEDEPRPLRRGGFDLLTVAVEGEGDGAPRHGALTLGVAQDYAGRLIKERLIDIGTVGLVAVFVSLEILLLLLDRVLTGPLLSLQDWSAAVLRGERPYRAATGAGFGLAGLVRRAQAWGERCQDGPPPEERRAGRPPWPVALRSVRICLFLFVLSDALPLSVLPLYAAELYQPMAGLSREMLLAAPVMVYWLASALIHLPCSTWLDRLSYRATFALGAAAAAAGGLGAAWAPDLPSLLAARALGGAGLGIVFTVTQAATTSLAPARHRAYAMAGFSSVFFLATFCGTALGGLIADEIGLRALFLVVAGQAVLAGLAAWPGLGRAREPRRPGAGGAETQAGWRDYLALARNSRYAGLLLLSALPNRMFNLALVFYLAPLCLFDAGLSKAEIARVVSVYGLVMALVAPLGARLADRFSWHVRLVLAGSLICGGAALAGLPLPAATAITAAVVGMGVGQALSIPSQMSVLPALAPRQAESLGLPRVYAVFRVVERVPAFFGLILAGGLAAWLGYGPTVAVWGAGLVLSTLALIVLFRLTAPRRRSRPCPP</sequence>
<dbReference type="InterPro" id="IPR011701">
    <property type="entry name" value="MFS"/>
</dbReference>
<protein>
    <submittedName>
        <fullName evidence="8">MFS transporter</fullName>
    </submittedName>
</protein>
<dbReference type="SUPFAM" id="SSF103473">
    <property type="entry name" value="MFS general substrate transporter"/>
    <property type="match status" value="1"/>
</dbReference>
<dbReference type="Proteomes" id="UP001597296">
    <property type="component" value="Unassembled WGS sequence"/>
</dbReference>
<feature type="transmembrane region" description="Helical" evidence="6">
    <location>
        <begin position="523"/>
        <end position="543"/>
    </location>
</feature>